<protein>
    <submittedName>
        <fullName evidence="3">Uncharacterized protein</fullName>
    </submittedName>
</protein>
<feature type="transmembrane region" description="Helical" evidence="2">
    <location>
        <begin position="6"/>
        <end position="25"/>
    </location>
</feature>
<sequence length="247" mass="27935">MEHLIFYFGACLMGLASFVSMLAVYNSNKRVLGDLKNPSETKDKWLSGFVQEYQKLAKDNIEIHNPSVYVTKRMRGRKIALWNMRQIKGISWGTFILSFLLMGVEILLLRQQGGKADQFLVLGRELPLMSVAVFTGIGMGIVLLLCRLLIGTGYQEEELETNLLDYVENCRSGTAKIISMENARTSGSRENRGSRKKENQTGEKKEKAARQIEQGIMEAAATDSRYSHLLSKEEEEIVKDVVKEFLT</sequence>
<evidence type="ECO:0000256" key="1">
    <source>
        <dbReference type="SAM" id="MobiDB-lite"/>
    </source>
</evidence>
<keyword evidence="2" id="KW-0472">Membrane</keyword>
<organism evidence="3 4">
    <name type="scientific">Blautia hansenii</name>
    <name type="common">Ruminococcus hansenii</name>
    <dbReference type="NCBI Taxonomy" id="1322"/>
    <lineage>
        <taxon>Bacteria</taxon>
        <taxon>Bacillati</taxon>
        <taxon>Bacillota</taxon>
        <taxon>Clostridia</taxon>
        <taxon>Lachnospirales</taxon>
        <taxon>Lachnospiraceae</taxon>
        <taxon>Blautia</taxon>
    </lineage>
</organism>
<accession>A0ABX2IA07</accession>
<keyword evidence="2" id="KW-0812">Transmembrane</keyword>
<evidence type="ECO:0000313" key="3">
    <source>
        <dbReference type="EMBL" id="NSJ85972.1"/>
    </source>
</evidence>
<dbReference type="EMBL" id="JAAITA010000007">
    <property type="protein sequence ID" value="NSJ85972.1"/>
    <property type="molecule type" value="Genomic_DNA"/>
</dbReference>
<dbReference type="RefSeq" id="WP_173748997.1">
    <property type="nucleotide sequence ID" value="NZ_JAAITA010000007.1"/>
</dbReference>
<feature type="transmembrane region" description="Helical" evidence="2">
    <location>
        <begin position="128"/>
        <end position="150"/>
    </location>
</feature>
<keyword evidence="2" id="KW-1133">Transmembrane helix</keyword>
<proteinExistence type="predicted"/>
<keyword evidence="4" id="KW-1185">Reference proteome</keyword>
<evidence type="ECO:0000256" key="2">
    <source>
        <dbReference type="SAM" id="Phobius"/>
    </source>
</evidence>
<dbReference type="Proteomes" id="UP000822142">
    <property type="component" value="Unassembled WGS sequence"/>
</dbReference>
<gene>
    <name evidence="3" type="ORF">G5A70_07260</name>
</gene>
<name>A0ABX2IA07_BLAHA</name>
<feature type="transmembrane region" description="Helical" evidence="2">
    <location>
        <begin position="89"/>
        <end position="108"/>
    </location>
</feature>
<comment type="caution">
    <text evidence="3">The sequence shown here is derived from an EMBL/GenBank/DDBJ whole genome shotgun (WGS) entry which is preliminary data.</text>
</comment>
<evidence type="ECO:0000313" key="4">
    <source>
        <dbReference type="Proteomes" id="UP000822142"/>
    </source>
</evidence>
<feature type="region of interest" description="Disordered" evidence="1">
    <location>
        <begin position="181"/>
        <end position="211"/>
    </location>
</feature>
<feature type="compositionally biased region" description="Basic and acidic residues" evidence="1">
    <location>
        <begin position="187"/>
        <end position="210"/>
    </location>
</feature>
<reference evidence="3 4" key="1">
    <citation type="journal article" date="2020" name="Cell Host Microbe">
        <title>Functional and Genomic Variation between Human-Derived Isolates of Lachnospiraceae Reveals Inter- and Intra-Species Diversity.</title>
        <authorList>
            <person name="Sorbara M.T."/>
            <person name="Littmann E.R."/>
            <person name="Fontana E."/>
            <person name="Moody T.U."/>
            <person name="Kohout C.E."/>
            <person name="Gjonbalaj M."/>
            <person name="Eaton V."/>
            <person name="Seok R."/>
            <person name="Leiner I.M."/>
            <person name="Pamer E.G."/>
        </authorList>
    </citation>
    <scope>NUCLEOTIDE SEQUENCE [LARGE SCALE GENOMIC DNA]</scope>
    <source>
        <strain evidence="3 4">MSK.15.26</strain>
    </source>
</reference>